<proteinExistence type="predicted"/>
<dbReference type="EMBL" id="VZOT01000010">
    <property type="protein sequence ID" value="KAB0585797.1"/>
    <property type="molecule type" value="Genomic_DNA"/>
</dbReference>
<reference evidence="2" key="1">
    <citation type="submission" date="2019-09" db="EMBL/GenBank/DDBJ databases">
        <title>Draft genome sequences of 48 bacterial type strains from the CCUG.</title>
        <authorList>
            <person name="Tunovic T."/>
            <person name="Pineiro-Iglesias B."/>
            <person name="Unosson C."/>
            <person name="Inganas E."/>
            <person name="Ohlen M."/>
            <person name="Cardew S."/>
            <person name="Jensie-Markopoulos S."/>
            <person name="Salva-Serra F."/>
            <person name="Jaen-Luchoro D."/>
            <person name="Karlsson R."/>
            <person name="Svensson-Stadler L."/>
            <person name="Chun J."/>
            <person name="Moore E."/>
        </authorList>
    </citation>
    <scope>NUCLEOTIDE SEQUENCE</scope>
    <source>
        <strain evidence="2">CCUG 15333</strain>
    </source>
</reference>
<feature type="transmembrane region" description="Helical" evidence="1">
    <location>
        <begin position="38"/>
        <end position="57"/>
    </location>
</feature>
<name>A0A6A1R0J4_9BURK</name>
<organism evidence="2">
    <name type="scientific">Comamonas kerstersii</name>
    <dbReference type="NCBI Taxonomy" id="225992"/>
    <lineage>
        <taxon>Bacteria</taxon>
        <taxon>Pseudomonadati</taxon>
        <taxon>Pseudomonadota</taxon>
        <taxon>Betaproteobacteria</taxon>
        <taxon>Burkholderiales</taxon>
        <taxon>Comamonadaceae</taxon>
        <taxon>Comamonas</taxon>
    </lineage>
</organism>
<dbReference type="AlphaFoldDB" id="A0A6A1R0J4"/>
<dbReference type="InterPro" id="IPR021877">
    <property type="entry name" value="DUF3487"/>
</dbReference>
<comment type="caution">
    <text evidence="2">The sequence shown here is derived from an EMBL/GenBank/DDBJ whole genome shotgun (WGS) entry which is preliminary data.</text>
</comment>
<dbReference type="Pfam" id="PF11990">
    <property type="entry name" value="DUF3487"/>
    <property type="match status" value="1"/>
</dbReference>
<evidence type="ECO:0000313" key="2">
    <source>
        <dbReference type="EMBL" id="KAB0585797.1"/>
    </source>
</evidence>
<accession>A0A6A1R0J4</accession>
<keyword evidence="1" id="KW-0472">Membrane</keyword>
<keyword evidence="1" id="KW-1133">Transmembrane helix</keyword>
<dbReference type="RefSeq" id="WP_043741165.1">
    <property type="nucleotide sequence ID" value="NZ_VZOT01000010.1"/>
</dbReference>
<evidence type="ECO:0000256" key="1">
    <source>
        <dbReference type="SAM" id="Phobius"/>
    </source>
</evidence>
<sequence>MKKNESPPIQEGVRTPLTDRVNVEPPILHGMAASEAKYIGIAAGCLGLLVAGLLQVMTGLGTLLLIVVVVIPLVVLWFSSLFLMKIKRGRPDGFYIQNIHLYLVERNLMAPKFINHFDFWDLGR</sequence>
<keyword evidence="1" id="KW-0812">Transmembrane</keyword>
<protein>
    <submittedName>
        <fullName evidence="2">TIGR03750 family conjugal transfer protein</fullName>
    </submittedName>
</protein>
<gene>
    <name evidence="2" type="ORF">F7P80_12805</name>
</gene>
<dbReference type="NCBIfam" id="TIGR03750">
    <property type="entry name" value="conj_TIGR03750"/>
    <property type="match status" value="1"/>
</dbReference>
<feature type="transmembrane region" description="Helical" evidence="1">
    <location>
        <begin position="63"/>
        <end position="84"/>
    </location>
</feature>